<dbReference type="Gene3D" id="3.20.20.80">
    <property type="entry name" value="Glycosidases"/>
    <property type="match status" value="1"/>
</dbReference>
<evidence type="ECO:0000259" key="4">
    <source>
        <dbReference type="Pfam" id="PF18962"/>
    </source>
</evidence>
<gene>
    <name evidence="6" type="ORF">JGI4_01609</name>
    <name evidence="5" type="ORF">JGI8_00348</name>
</gene>
<dbReference type="Proteomes" id="UP000182011">
    <property type="component" value="Unassembled WGS sequence"/>
</dbReference>
<name>A0A0P1LIG3_9BACT</name>
<organism evidence="6 7">
    <name type="scientific">Candidatus Kryptonium thompsonii</name>
    <dbReference type="NCBI Taxonomy" id="1633631"/>
    <lineage>
        <taxon>Bacteria</taxon>
        <taxon>Pseudomonadati</taxon>
        <taxon>Candidatus Kryptoniota</taxon>
        <taxon>Candidatus Kryptonium</taxon>
    </lineage>
</organism>
<sequence>MVRVIPHFIWVGLVLLVLEVAPISALLLSQEVYKPKGCSASTGPNVSTVVLNHPECRYQLIVTKWSEIEPSPGVFTFSALKNKINLVKQYNKKYALAVGMGGPGSPAWLVDSLHVPFVDYKFRGTIPYKLPLWWDSTVQNRIRLMVAKLGEEFKDDTSLALVYITQMTANGIEGHLQGVNMDSMRAKGYTAEKWIAAAKQTAYYFANAFPTKALAFEIHDIENSSTIPITIISDLFNDPLLNHRIGAAIWWLSGKTTYQPDLLSFLKTFPGDKYAQMIGHSGQPERFADNTIATAFAQAKELNIRYIELWYEEYSSRSIDQLLRDFNSWADSVFGLTEVYLNQNNVPSGFALYQNYPNPFNSSTTIRFSLPSQTYVTLKVFDILGREVTTLVDGEFDAGEHSVLFDARNLPSGIYFYQLKTSGFVGQRGMLIIR</sequence>
<reference evidence="5 8" key="1">
    <citation type="submission" date="2015-11" db="EMBL/GenBank/DDBJ databases">
        <authorList>
            <person name="Varghese N."/>
        </authorList>
    </citation>
    <scope>NUCLEOTIDE SEQUENCE [LARGE SCALE GENOMIC DNA]</scope>
    <source>
        <strain evidence="5 8">JGI-8</strain>
    </source>
</reference>
<dbReference type="NCBIfam" id="TIGR04183">
    <property type="entry name" value="Por_Secre_tail"/>
    <property type="match status" value="1"/>
</dbReference>
<dbReference type="Pfam" id="PF02449">
    <property type="entry name" value="Glyco_hydro_42"/>
    <property type="match status" value="1"/>
</dbReference>
<dbReference type="GO" id="GO:0009341">
    <property type="term" value="C:beta-galactosidase complex"/>
    <property type="evidence" value="ECO:0007669"/>
    <property type="project" value="InterPro"/>
</dbReference>
<accession>A0A0P1LE25</accession>
<evidence type="ECO:0000259" key="3">
    <source>
        <dbReference type="Pfam" id="PF02449"/>
    </source>
</evidence>
<feature type="domain" description="Secretion system C-terminal sorting" evidence="4">
    <location>
        <begin position="356"/>
        <end position="422"/>
    </location>
</feature>
<dbReference type="AlphaFoldDB" id="A0A0P1LIG3"/>
<dbReference type="SUPFAM" id="SSF51445">
    <property type="entry name" value="(Trans)glycosidases"/>
    <property type="match status" value="1"/>
</dbReference>
<accession>A0A0P1MAR8</accession>
<accession>A0A0P1LWB3</accession>
<dbReference type="RefSeq" id="WP_075426768.1">
    <property type="nucleotide sequence ID" value="NZ_CZVI01000003.1"/>
</dbReference>
<dbReference type="InterPro" id="IPR013529">
    <property type="entry name" value="Glyco_hydro_42_N"/>
</dbReference>
<reference evidence="6 7" key="2">
    <citation type="submission" date="2015-11" db="EMBL/GenBank/DDBJ databases">
        <authorList>
            <person name="Zhang Y."/>
            <person name="Guo Z."/>
        </authorList>
    </citation>
    <scope>NUCLEOTIDE SEQUENCE [LARGE SCALE GENOMIC DNA]</scope>
    <source>
        <strain evidence="6">JGI-4</strain>
    </source>
</reference>
<accession>A0A0P1LIG3</accession>
<accession>A0A0P1L7Y9</accession>
<protein>
    <submittedName>
        <fullName evidence="6">Por secretion system C-terminal sorting domain-containing protein</fullName>
    </submittedName>
</protein>
<accession>A0A0S4N6G4</accession>
<evidence type="ECO:0000313" key="8">
    <source>
        <dbReference type="Proteomes" id="UP000182200"/>
    </source>
</evidence>
<evidence type="ECO:0000256" key="2">
    <source>
        <dbReference type="ARBA" id="ARBA00023295"/>
    </source>
</evidence>
<dbReference type="EMBL" id="CZVI01000003">
    <property type="protein sequence ID" value="CUS79847.1"/>
    <property type="molecule type" value="Genomic_DNA"/>
</dbReference>
<dbReference type="EMBL" id="FAOP01000006">
    <property type="protein sequence ID" value="CUU06780.1"/>
    <property type="molecule type" value="Genomic_DNA"/>
</dbReference>
<keyword evidence="8" id="KW-1185">Reference proteome</keyword>
<keyword evidence="2" id="KW-0326">Glycosidase</keyword>
<dbReference type="STRING" id="1633631.GCA_001442925_01604"/>
<dbReference type="OrthoDB" id="4047605at2"/>
<accession>A0A0P1P8C1</accession>
<accession>A0A0P1LFN1</accession>
<evidence type="ECO:0000256" key="1">
    <source>
        <dbReference type="ARBA" id="ARBA00022801"/>
    </source>
</evidence>
<dbReference type="InterPro" id="IPR026444">
    <property type="entry name" value="Secre_tail"/>
</dbReference>
<evidence type="ECO:0000313" key="6">
    <source>
        <dbReference type="EMBL" id="CUU06780.1"/>
    </source>
</evidence>
<proteinExistence type="predicted"/>
<feature type="domain" description="Glycoside hydrolase family 42 N-terminal" evidence="3">
    <location>
        <begin position="62"/>
        <end position="112"/>
    </location>
</feature>
<dbReference type="InterPro" id="IPR017853">
    <property type="entry name" value="GH"/>
</dbReference>
<dbReference type="Proteomes" id="UP000182200">
    <property type="component" value="Unassembled WGS sequence"/>
</dbReference>
<dbReference type="GO" id="GO:0005975">
    <property type="term" value="P:carbohydrate metabolic process"/>
    <property type="evidence" value="ECO:0007669"/>
    <property type="project" value="InterPro"/>
</dbReference>
<keyword evidence="1" id="KW-0378">Hydrolase</keyword>
<dbReference type="GO" id="GO:0004565">
    <property type="term" value="F:beta-galactosidase activity"/>
    <property type="evidence" value="ECO:0007669"/>
    <property type="project" value="InterPro"/>
</dbReference>
<accession>A0A0P1M7E2</accession>
<dbReference type="Pfam" id="PF18962">
    <property type="entry name" value="Por_Secre_tail"/>
    <property type="match status" value="1"/>
</dbReference>
<dbReference type="Gene3D" id="2.60.40.4070">
    <property type="match status" value="1"/>
</dbReference>
<evidence type="ECO:0000313" key="7">
    <source>
        <dbReference type="Proteomes" id="UP000182011"/>
    </source>
</evidence>
<evidence type="ECO:0000313" key="5">
    <source>
        <dbReference type="EMBL" id="CUS79847.1"/>
    </source>
</evidence>